<dbReference type="Pfam" id="PF07845">
    <property type="entry name" value="DUF1636"/>
    <property type="match status" value="1"/>
</dbReference>
<reference evidence="2" key="1">
    <citation type="submission" date="2016-10" db="EMBL/GenBank/DDBJ databases">
        <title>Comparative genomics uncovers the prolific and rare metabolic potential of the cyanobacterial genus Moorea.</title>
        <authorList>
            <person name="Leao T."/>
            <person name="Castelao G."/>
            <person name="Korobeynikov A."/>
            <person name="Monroe E.A."/>
            <person name="Podell S."/>
            <person name="Glukhov E."/>
            <person name="Allen E."/>
            <person name="Gerwick W.H."/>
            <person name="Gerwick L."/>
        </authorList>
    </citation>
    <scope>NUCLEOTIDE SEQUENCE [LARGE SCALE GENOMIC DNA]</scope>
    <source>
        <strain evidence="2">PAL-8-15-08-1</strain>
    </source>
</reference>
<proteinExistence type="predicted"/>
<protein>
    <submittedName>
        <fullName evidence="1">Uncharacterized protein</fullName>
    </submittedName>
</protein>
<dbReference type="InterPro" id="IPR012863">
    <property type="entry name" value="DUF1636"/>
</dbReference>
<accession>A0A1D8U002</accession>
<organism evidence="1 2">
    <name type="scientific">Moorena producens PAL-8-15-08-1</name>
    <dbReference type="NCBI Taxonomy" id="1458985"/>
    <lineage>
        <taxon>Bacteria</taxon>
        <taxon>Bacillati</taxon>
        <taxon>Cyanobacteriota</taxon>
        <taxon>Cyanophyceae</taxon>
        <taxon>Coleofasciculales</taxon>
        <taxon>Coleofasciculaceae</taxon>
        <taxon>Moorena</taxon>
    </lineage>
</organism>
<dbReference type="KEGG" id="mpro:BJP34_30180"/>
<sequence>MAACSRPCNVTLAAPDRLTFILSGLSTTESATELAEFCQQYTTYPGGRVPFKERSAVIRAASAFILPALPAPN</sequence>
<evidence type="ECO:0000313" key="1">
    <source>
        <dbReference type="EMBL" id="AOX03144.1"/>
    </source>
</evidence>
<dbReference type="Proteomes" id="UP000177870">
    <property type="component" value="Chromosome"/>
</dbReference>
<evidence type="ECO:0000313" key="2">
    <source>
        <dbReference type="Proteomes" id="UP000177870"/>
    </source>
</evidence>
<name>A0A1D8U002_9CYAN</name>
<gene>
    <name evidence="1" type="ORF">BJP34_30180</name>
</gene>
<dbReference type="AlphaFoldDB" id="A0A1D8U002"/>
<dbReference type="EMBL" id="CP017599">
    <property type="protein sequence ID" value="AOX03144.1"/>
    <property type="molecule type" value="Genomic_DNA"/>
</dbReference>